<dbReference type="AlphaFoldDB" id="A0ABD1JIZ0"/>
<accession>A0ABD1JIZ0</accession>
<dbReference type="PANTHER" id="PTHR14241:SF1">
    <property type="entry name" value="INTERFERON-INDUCED PROTEIN 44-RELATED"/>
    <property type="match status" value="1"/>
</dbReference>
<organism evidence="1 2">
    <name type="scientific">Coilia grayii</name>
    <name type="common">Gray's grenadier anchovy</name>
    <dbReference type="NCBI Taxonomy" id="363190"/>
    <lineage>
        <taxon>Eukaryota</taxon>
        <taxon>Metazoa</taxon>
        <taxon>Chordata</taxon>
        <taxon>Craniata</taxon>
        <taxon>Vertebrata</taxon>
        <taxon>Euteleostomi</taxon>
        <taxon>Actinopterygii</taxon>
        <taxon>Neopterygii</taxon>
        <taxon>Teleostei</taxon>
        <taxon>Clupei</taxon>
        <taxon>Clupeiformes</taxon>
        <taxon>Clupeoidei</taxon>
        <taxon>Engraulidae</taxon>
        <taxon>Coilinae</taxon>
        <taxon>Coilia</taxon>
    </lineage>
</organism>
<reference evidence="1 2" key="1">
    <citation type="submission" date="2024-09" db="EMBL/GenBank/DDBJ databases">
        <title>A chromosome-level genome assembly of Gray's grenadier anchovy, Coilia grayii.</title>
        <authorList>
            <person name="Fu Z."/>
        </authorList>
    </citation>
    <scope>NUCLEOTIDE SEQUENCE [LARGE SCALE GENOMIC DNA]</scope>
    <source>
        <strain evidence="1">G4</strain>
        <tissue evidence="1">Muscle</tissue>
    </source>
</reference>
<dbReference type="SUPFAM" id="SSF52540">
    <property type="entry name" value="P-loop containing nucleoside triphosphate hydrolases"/>
    <property type="match status" value="1"/>
</dbReference>
<keyword evidence="2" id="KW-1185">Reference proteome</keyword>
<name>A0ABD1JIZ0_9TELE</name>
<protein>
    <recommendedName>
        <fullName evidence="3">Interferon-induced protein 44-like</fullName>
    </recommendedName>
</protein>
<proteinExistence type="predicted"/>
<evidence type="ECO:0000313" key="1">
    <source>
        <dbReference type="EMBL" id="KAL2087143.1"/>
    </source>
</evidence>
<dbReference type="Gene3D" id="3.40.50.300">
    <property type="entry name" value="P-loop containing nucleotide triphosphate hydrolases"/>
    <property type="match status" value="1"/>
</dbReference>
<sequence length="285" mass="32266">MVVVFPENWRPFSFDASRKQELIDEVRNLKVTNPEVQCLRILVHGPVGVGKSSFINSIESIFRGRMAQGALADAMSGTSFTKKFHSQKFRDVKTGKFLPFVISDIMGLENTATAGAHVDDLMIALEGHLKDGFFFNPVGPVQKENPNYNSCPTLPDKVHCLVSILPADKIAMMENEQVQDVICKLREIRQKATDLRIPQVIVMTMVDKACPEVQKKLNMIYRSKNIKRKMQECTNKLGVPMNCVFPVKNYHEEIELQNDIDILLLSALKNILNFANDHVEEKANY</sequence>
<dbReference type="EMBL" id="JBHFQA010000015">
    <property type="protein sequence ID" value="KAL2087143.1"/>
    <property type="molecule type" value="Genomic_DNA"/>
</dbReference>
<gene>
    <name evidence="1" type="ORF">ACEWY4_018202</name>
</gene>
<evidence type="ECO:0008006" key="3">
    <source>
        <dbReference type="Google" id="ProtNLM"/>
    </source>
</evidence>
<dbReference type="Proteomes" id="UP001591681">
    <property type="component" value="Unassembled WGS sequence"/>
</dbReference>
<dbReference type="InterPro" id="IPR027417">
    <property type="entry name" value="P-loop_NTPase"/>
</dbReference>
<evidence type="ECO:0000313" key="2">
    <source>
        <dbReference type="Proteomes" id="UP001591681"/>
    </source>
</evidence>
<comment type="caution">
    <text evidence="1">The sequence shown here is derived from an EMBL/GenBank/DDBJ whole genome shotgun (WGS) entry which is preliminary data.</text>
</comment>
<dbReference type="PANTHER" id="PTHR14241">
    <property type="entry name" value="INTERFERON-INDUCED PROTEIN 44"/>
    <property type="match status" value="1"/>
</dbReference>